<feature type="region of interest" description="Disordered" evidence="1">
    <location>
        <begin position="118"/>
        <end position="174"/>
    </location>
</feature>
<dbReference type="KEGG" id="aten:116299641"/>
<reference evidence="3" key="1">
    <citation type="submission" date="2025-08" db="UniProtKB">
        <authorList>
            <consortium name="RefSeq"/>
        </authorList>
    </citation>
    <scope>IDENTIFICATION</scope>
    <source>
        <tissue evidence="3">Tentacle</tissue>
    </source>
</reference>
<keyword evidence="2" id="KW-1185">Reference proteome</keyword>
<feature type="compositionally biased region" description="Basic and acidic residues" evidence="1">
    <location>
        <begin position="164"/>
        <end position="174"/>
    </location>
</feature>
<proteinExistence type="predicted"/>
<dbReference type="InParanoid" id="A0A6P8IEE7"/>
<evidence type="ECO:0000313" key="2">
    <source>
        <dbReference type="Proteomes" id="UP000515163"/>
    </source>
</evidence>
<protein>
    <submittedName>
        <fullName evidence="3">Uncharacterized protein LOC116299641</fullName>
    </submittedName>
</protein>
<evidence type="ECO:0000256" key="1">
    <source>
        <dbReference type="SAM" id="MobiDB-lite"/>
    </source>
</evidence>
<dbReference type="RefSeq" id="XP_031564200.1">
    <property type="nucleotide sequence ID" value="XM_031708340.1"/>
</dbReference>
<accession>A0A6P8IEE7</accession>
<organism evidence="2 3">
    <name type="scientific">Actinia tenebrosa</name>
    <name type="common">Australian red waratah sea anemone</name>
    <dbReference type="NCBI Taxonomy" id="6105"/>
    <lineage>
        <taxon>Eukaryota</taxon>
        <taxon>Metazoa</taxon>
        <taxon>Cnidaria</taxon>
        <taxon>Anthozoa</taxon>
        <taxon>Hexacorallia</taxon>
        <taxon>Actiniaria</taxon>
        <taxon>Actiniidae</taxon>
        <taxon>Actinia</taxon>
    </lineage>
</organism>
<sequence>MEQSRLPMRGKTKDAEAEALLKLLRQEQEFHNQVSIPEIQRKQPLPAIRSKASDSITEEHEGSGVFISQMRTTKDRDQEIPLNVDSQFLWNARGSLNRNNNDSHFTVASRPAYEWKKDSSNVNYSKFERQRRPSKNLPPLGPQQTSPRDRGERPSRPPPSSPKFWEDEKNEGRF</sequence>
<feature type="region of interest" description="Disordered" evidence="1">
    <location>
        <begin position="41"/>
        <end position="72"/>
    </location>
</feature>
<dbReference type="GeneID" id="116299641"/>
<dbReference type="AlphaFoldDB" id="A0A6P8IEE7"/>
<gene>
    <name evidence="3" type="primary">LOC116299641</name>
</gene>
<dbReference type="OrthoDB" id="10519908at2759"/>
<evidence type="ECO:0000313" key="3">
    <source>
        <dbReference type="RefSeq" id="XP_031564200.1"/>
    </source>
</evidence>
<dbReference type="Proteomes" id="UP000515163">
    <property type="component" value="Unplaced"/>
</dbReference>
<name>A0A6P8IEE7_ACTTE</name>